<evidence type="ECO:0000256" key="1">
    <source>
        <dbReference type="ARBA" id="ARBA00006484"/>
    </source>
</evidence>
<evidence type="ECO:0000313" key="3">
    <source>
        <dbReference type="EMBL" id="KAF2128472.1"/>
    </source>
</evidence>
<proteinExistence type="inferred from homology"/>
<gene>
    <name evidence="3" type="ORF">P153DRAFT_376610</name>
</gene>
<accession>A0A6A6A930</accession>
<dbReference type="RefSeq" id="XP_033522861.1">
    <property type="nucleotide sequence ID" value="XM_033669674.1"/>
</dbReference>
<comment type="similarity">
    <text evidence="1">Belongs to the short-chain dehydrogenases/reductases (SDR) family.</text>
</comment>
<evidence type="ECO:0000313" key="4">
    <source>
        <dbReference type="Proteomes" id="UP000799771"/>
    </source>
</evidence>
<sequence>MTRTLILFGAGPGIGNHVAAEFASKGLTHIILLARNTHRLENEDAPFITKASPGVIVSTLPIDLADLSSLPAVLSKLDDLTAGEDVEVIFFNAARIKPSEVLDVSVAEIDEDFKTTTLSLYAISQHFLPKLQDRASNSALKPALLVTSSHLPWDPVPQLVSLSLVKAAQRTMVIALNRAFGDKGVHVGVVSVEGQVGVENRVLNPKAIAERAVKFWEGGVEAGIEVKIAEEEQ</sequence>
<reference evidence="3" key="1">
    <citation type="journal article" date="2020" name="Stud. Mycol.">
        <title>101 Dothideomycetes genomes: a test case for predicting lifestyles and emergence of pathogens.</title>
        <authorList>
            <person name="Haridas S."/>
            <person name="Albert R."/>
            <person name="Binder M."/>
            <person name="Bloem J."/>
            <person name="Labutti K."/>
            <person name="Salamov A."/>
            <person name="Andreopoulos B."/>
            <person name="Baker S."/>
            <person name="Barry K."/>
            <person name="Bills G."/>
            <person name="Bluhm B."/>
            <person name="Cannon C."/>
            <person name="Castanera R."/>
            <person name="Culley D."/>
            <person name="Daum C."/>
            <person name="Ezra D."/>
            <person name="Gonzalez J."/>
            <person name="Henrissat B."/>
            <person name="Kuo A."/>
            <person name="Liang C."/>
            <person name="Lipzen A."/>
            <person name="Lutzoni F."/>
            <person name="Magnuson J."/>
            <person name="Mondo S."/>
            <person name="Nolan M."/>
            <person name="Ohm R."/>
            <person name="Pangilinan J."/>
            <person name="Park H.-J."/>
            <person name="Ramirez L."/>
            <person name="Alfaro M."/>
            <person name="Sun H."/>
            <person name="Tritt A."/>
            <person name="Yoshinaga Y."/>
            <person name="Zwiers L.-H."/>
            <person name="Turgeon B."/>
            <person name="Goodwin S."/>
            <person name="Spatafora J."/>
            <person name="Crous P."/>
            <person name="Grigoriev I."/>
        </authorList>
    </citation>
    <scope>NUCLEOTIDE SEQUENCE</scope>
    <source>
        <strain evidence="3">CBS 119687</strain>
    </source>
</reference>
<dbReference type="Gene3D" id="3.40.50.720">
    <property type="entry name" value="NAD(P)-binding Rossmann-like Domain"/>
    <property type="match status" value="1"/>
</dbReference>
<dbReference type="GeneID" id="54410106"/>
<keyword evidence="2" id="KW-0560">Oxidoreductase</keyword>
<dbReference type="InterPro" id="IPR002347">
    <property type="entry name" value="SDR_fam"/>
</dbReference>
<dbReference type="InterPro" id="IPR036291">
    <property type="entry name" value="NAD(P)-bd_dom_sf"/>
</dbReference>
<dbReference type="CDD" id="cd05233">
    <property type="entry name" value="SDR_c"/>
    <property type="match status" value="1"/>
</dbReference>
<dbReference type="GO" id="GO:0016491">
    <property type="term" value="F:oxidoreductase activity"/>
    <property type="evidence" value="ECO:0007669"/>
    <property type="project" value="UniProtKB-KW"/>
</dbReference>
<keyword evidence="4" id="KW-1185">Reference proteome</keyword>
<dbReference type="EMBL" id="ML977508">
    <property type="protein sequence ID" value="KAF2128472.1"/>
    <property type="molecule type" value="Genomic_DNA"/>
</dbReference>
<dbReference type="PANTHER" id="PTHR43669:SF3">
    <property type="entry name" value="ALCOHOL DEHYDROGENASE, PUTATIVE (AFU_ORTHOLOGUE AFUA_3G03445)-RELATED"/>
    <property type="match status" value="1"/>
</dbReference>
<protein>
    <submittedName>
        <fullName evidence="3">NAD(P)-binding protein</fullName>
    </submittedName>
</protein>
<dbReference type="OrthoDB" id="5336600at2759"/>
<dbReference type="PANTHER" id="PTHR43669">
    <property type="entry name" value="5-KETO-D-GLUCONATE 5-REDUCTASE"/>
    <property type="match status" value="1"/>
</dbReference>
<evidence type="ECO:0000256" key="2">
    <source>
        <dbReference type="ARBA" id="ARBA00023002"/>
    </source>
</evidence>
<name>A0A6A6A930_9PLEO</name>
<organism evidence="3 4">
    <name type="scientific">Dothidotthia symphoricarpi CBS 119687</name>
    <dbReference type="NCBI Taxonomy" id="1392245"/>
    <lineage>
        <taxon>Eukaryota</taxon>
        <taxon>Fungi</taxon>
        <taxon>Dikarya</taxon>
        <taxon>Ascomycota</taxon>
        <taxon>Pezizomycotina</taxon>
        <taxon>Dothideomycetes</taxon>
        <taxon>Pleosporomycetidae</taxon>
        <taxon>Pleosporales</taxon>
        <taxon>Dothidotthiaceae</taxon>
        <taxon>Dothidotthia</taxon>
    </lineage>
</organism>
<dbReference type="Proteomes" id="UP000799771">
    <property type="component" value="Unassembled WGS sequence"/>
</dbReference>
<dbReference type="Pfam" id="PF00106">
    <property type="entry name" value="adh_short"/>
    <property type="match status" value="1"/>
</dbReference>
<dbReference type="AlphaFoldDB" id="A0A6A6A930"/>
<dbReference type="SUPFAM" id="SSF51735">
    <property type="entry name" value="NAD(P)-binding Rossmann-fold domains"/>
    <property type="match status" value="1"/>
</dbReference>